<name>A0A7Y9G573_9ACTN</name>
<keyword evidence="2" id="KW-0472">Membrane</keyword>
<keyword evidence="2" id="KW-1133">Transmembrane helix</keyword>
<sequence length="152" mass="16497">MVFLGFLLVAAAITVGAGVVMDNTGPADLVVFGQTVPGLESEWQVFLSGAGVALVFLAGMSLAFTGAARRIRTRRDLRDLREEHEESLTTLEMEKRRLERELARVRQSPPRRDAARTGAPREPAVQGARVAGGRSDTRSQAAATSPFFDRTE</sequence>
<dbReference type="Proteomes" id="UP000591272">
    <property type="component" value="Unassembled WGS sequence"/>
</dbReference>
<evidence type="ECO:0000256" key="2">
    <source>
        <dbReference type="SAM" id="Phobius"/>
    </source>
</evidence>
<reference evidence="3 4" key="1">
    <citation type="submission" date="2020-07" db="EMBL/GenBank/DDBJ databases">
        <title>Sequencing the genomes of 1000 actinobacteria strains.</title>
        <authorList>
            <person name="Klenk H.-P."/>
        </authorList>
    </citation>
    <scope>NUCLEOTIDE SEQUENCE [LARGE SCALE GENOMIC DNA]</scope>
    <source>
        <strain evidence="3 4">DSM 43461</strain>
    </source>
</reference>
<accession>A0A7Y9G573</accession>
<feature type="region of interest" description="Disordered" evidence="1">
    <location>
        <begin position="101"/>
        <end position="152"/>
    </location>
</feature>
<evidence type="ECO:0008006" key="5">
    <source>
        <dbReference type="Google" id="ProtNLM"/>
    </source>
</evidence>
<proteinExistence type="predicted"/>
<keyword evidence="2" id="KW-0812">Transmembrane</keyword>
<gene>
    <name evidence="3" type="ORF">BJ999_000423</name>
</gene>
<feature type="transmembrane region" description="Helical" evidence="2">
    <location>
        <begin position="43"/>
        <end position="68"/>
    </location>
</feature>
<protein>
    <recommendedName>
        <fullName evidence="5">LapA family protein</fullName>
    </recommendedName>
</protein>
<evidence type="ECO:0000313" key="3">
    <source>
        <dbReference type="EMBL" id="NYE10127.1"/>
    </source>
</evidence>
<dbReference type="EMBL" id="JACCBT010000001">
    <property type="protein sequence ID" value="NYE10127.1"/>
    <property type="molecule type" value="Genomic_DNA"/>
</dbReference>
<feature type="compositionally biased region" description="Basic and acidic residues" evidence="1">
    <location>
        <begin position="101"/>
        <end position="115"/>
    </location>
</feature>
<evidence type="ECO:0000256" key="1">
    <source>
        <dbReference type="SAM" id="MobiDB-lite"/>
    </source>
</evidence>
<comment type="caution">
    <text evidence="3">The sequence shown here is derived from an EMBL/GenBank/DDBJ whole genome shotgun (WGS) entry which is preliminary data.</text>
</comment>
<dbReference type="RefSeq" id="WP_179831686.1">
    <property type="nucleotide sequence ID" value="NZ_BMRD01000005.1"/>
</dbReference>
<keyword evidence="4" id="KW-1185">Reference proteome</keyword>
<organism evidence="3 4">
    <name type="scientific">Actinomadura citrea</name>
    <dbReference type="NCBI Taxonomy" id="46158"/>
    <lineage>
        <taxon>Bacteria</taxon>
        <taxon>Bacillati</taxon>
        <taxon>Actinomycetota</taxon>
        <taxon>Actinomycetes</taxon>
        <taxon>Streptosporangiales</taxon>
        <taxon>Thermomonosporaceae</taxon>
        <taxon>Actinomadura</taxon>
    </lineage>
</organism>
<evidence type="ECO:0000313" key="4">
    <source>
        <dbReference type="Proteomes" id="UP000591272"/>
    </source>
</evidence>
<dbReference type="AlphaFoldDB" id="A0A7Y9G573"/>